<dbReference type="PANTHER" id="PTHR48111:SF67">
    <property type="entry name" value="TRANSCRIPTIONAL REGULATORY PROTEIN TCTD"/>
    <property type="match status" value="1"/>
</dbReference>
<dbReference type="SUPFAM" id="SSF46894">
    <property type="entry name" value="C-terminal effector domain of the bipartite response regulators"/>
    <property type="match status" value="1"/>
</dbReference>
<protein>
    <submittedName>
        <fullName evidence="8">DNA-binding response regulator, OmpR family, contains REC and winged-helix (WHTH) domain</fullName>
    </submittedName>
</protein>
<name>A0A1G8TR31_9PSED</name>
<keyword evidence="4" id="KW-0597">Phosphoprotein</keyword>
<evidence type="ECO:0000256" key="4">
    <source>
        <dbReference type="PROSITE-ProRule" id="PRU00169"/>
    </source>
</evidence>
<keyword evidence="3" id="KW-0804">Transcription</keyword>
<dbReference type="RefSeq" id="WP_084333434.1">
    <property type="nucleotide sequence ID" value="NZ_FNFD01000001.1"/>
</dbReference>
<dbReference type="GO" id="GO:0005829">
    <property type="term" value="C:cytosol"/>
    <property type="evidence" value="ECO:0007669"/>
    <property type="project" value="TreeGrafter"/>
</dbReference>
<dbReference type="CDD" id="cd00383">
    <property type="entry name" value="trans_reg_C"/>
    <property type="match status" value="1"/>
</dbReference>
<dbReference type="SMART" id="SM00448">
    <property type="entry name" value="REC"/>
    <property type="match status" value="1"/>
</dbReference>
<dbReference type="Proteomes" id="UP000198706">
    <property type="component" value="Unassembled WGS sequence"/>
</dbReference>
<dbReference type="InterPro" id="IPR039420">
    <property type="entry name" value="WalR-like"/>
</dbReference>
<reference evidence="8 9" key="1">
    <citation type="submission" date="2016-10" db="EMBL/GenBank/DDBJ databases">
        <authorList>
            <person name="de Groot N.N."/>
        </authorList>
    </citation>
    <scope>NUCLEOTIDE SEQUENCE [LARGE SCALE GENOMIC DNA]</scope>
    <source>
        <strain evidence="8 9">JCM 21544</strain>
    </source>
</reference>
<dbReference type="GO" id="GO:0000976">
    <property type="term" value="F:transcription cis-regulatory region binding"/>
    <property type="evidence" value="ECO:0007669"/>
    <property type="project" value="TreeGrafter"/>
</dbReference>
<evidence type="ECO:0000313" key="9">
    <source>
        <dbReference type="Proteomes" id="UP000198706"/>
    </source>
</evidence>
<proteinExistence type="predicted"/>
<feature type="modified residue" description="4-aspartylphosphate" evidence="4">
    <location>
        <position position="60"/>
    </location>
</feature>
<feature type="domain" description="Response regulatory" evidence="6">
    <location>
        <begin position="11"/>
        <end position="126"/>
    </location>
</feature>
<dbReference type="GO" id="GO:0032993">
    <property type="term" value="C:protein-DNA complex"/>
    <property type="evidence" value="ECO:0007669"/>
    <property type="project" value="TreeGrafter"/>
</dbReference>
<keyword evidence="9" id="KW-1185">Reference proteome</keyword>
<evidence type="ECO:0000259" key="7">
    <source>
        <dbReference type="PROSITE" id="PS51755"/>
    </source>
</evidence>
<sequence length="235" mass="26398">MTPIAKPAPLKILVVHEHPALRSQIRISLEGSGYEVIEAHSCKQAVGLLHSSEFSAMIVDNDAHDFESASPLSERKFTRNSNVPCIVLATSRILQKPSKYFNAETDDYLLKPFKITELDNHVKATFNTHHGKPKLTLGSVTVCRTSCTITINRSTSALPRKQMELLYTLISNSPRVIKKQHFAETLYLPNMKVTQPKQAVESLVFRLRKRLRAASCDVRIKCIRGVGYKVSVSKR</sequence>
<dbReference type="InterPro" id="IPR001789">
    <property type="entry name" value="Sig_transdc_resp-reg_receiver"/>
</dbReference>
<evidence type="ECO:0000256" key="3">
    <source>
        <dbReference type="ARBA" id="ARBA00023163"/>
    </source>
</evidence>
<evidence type="ECO:0000313" key="8">
    <source>
        <dbReference type="EMBL" id="SDJ43981.1"/>
    </source>
</evidence>
<dbReference type="Gene3D" id="1.10.10.10">
    <property type="entry name" value="Winged helix-like DNA-binding domain superfamily/Winged helix DNA-binding domain"/>
    <property type="match status" value="1"/>
</dbReference>
<accession>A0A1G8TR31</accession>
<dbReference type="PROSITE" id="PS50110">
    <property type="entry name" value="RESPONSE_REGULATORY"/>
    <property type="match status" value="1"/>
</dbReference>
<dbReference type="InterPro" id="IPR016032">
    <property type="entry name" value="Sig_transdc_resp-reg_C-effctor"/>
</dbReference>
<evidence type="ECO:0000259" key="6">
    <source>
        <dbReference type="PROSITE" id="PS50110"/>
    </source>
</evidence>
<dbReference type="EMBL" id="FNFD01000001">
    <property type="protein sequence ID" value="SDJ43981.1"/>
    <property type="molecule type" value="Genomic_DNA"/>
</dbReference>
<dbReference type="InterPro" id="IPR036388">
    <property type="entry name" value="WH-like_DNA-bd_sf"/>
</dbReference>
<evidence type="ECO:0000256" key="2">
    <source>
        <dbReference type="ARBA" id="ARBA00023125"/>
    </source>
</evidence>
<dbReference type="Pfam" id="PF00072">
    <property type="entry name" value="Response_reg"/>
    <property type="match status" value="1"/>
</dbReference>
<dbReference type="STRING" id="137658.SAMN05216186_101446"/>
<dbReference type="InterPro" id="IPR001867">
    <property type="entry name" value="OmpR/PhoB-type_DNA-bd"/>
</dbReference>
<evidence type="ECO:0000256" key="5">
    <source>
        <dbReference type="PROSITE-ProRule" id="PRU01091"/>
    </source>
</evidence>
<dbReference type="PROSITE" id="PS51755">
    <property type="entry name" value="OMPR_PHOB"/>
    <property type="match status" value="1"/>
</dbReference>
<dbReference type="GO" id="GO:0006355">
    <property type="term" value="P:regulation of DNA-templated transcription"/>
    <property type="evidence" value="ECO:0007669"/>
    <property type="project" value="InterPro"/>
</dbReference>
<keyword evidence="2 5" id="KW-0238">DNA-binding</keyword>
<dbReference type="Gene3D" id="3.40.50.2300">
    <property type="match status" value="1"/>
</dbReference>
<dbReference type="SUPFAM" id="SSF52172">
    <property type="entry name" value="CheY-like"/>
    <property type="match status" value="1"/>
</dbReference>
<dbReference type="SMART" id="SM00862">
    <property type="entry name" value="Trans_reg_C"/>
    <property type="match status" value="1"/>
</dbReference>
<organism evidence="8 9">
    <name type="scientific">Pseudomonas indica</name>
    <dbReference type="NCBI Taxonomy" id="137658"/>
    <lineage>
        <taxon>Bacteria</taxon>
        <taxon>Pseudomonadati</taxon>
        <taxon>Pseudomonadota</taxon>
        <taxon>Gammaproteobacteria</taxon>
        <taxon>Pseudomonadales</taxon>
        <taxon>Pseudomonadaceae</taxon>
        <taxon>Pseudomonas</taxon>
    </lineage>
</organism>
<feature type="DNA-binding region" description="OmpR/PhoB-type" evidence="5">
    <location>
        <begin position="132"/>
        <end position="232"/>
    </location>
</feature>
<evidence type="ECO:0000256" key="1">
    <source>
        <dbReference type="ARBA" id="ARBA00023015"/>
    </source>
</evidence>
<feature type="domain" description="OmpR/PhoB-type" evidence="7">
    <location>
        <begin position="132"/>
        <end position="232"/>
    </location>
</feature>
<dbReference type="InterPro" id="IPR011006">
    <property type="entry name" value="CheY-like_superfamily"/>
</dbReference>
<keyword evidence="1" id="KW-0805">Transcription regulation</keyword>
<dbReference type="AlphaFoldDB" id="A0A1G8TR31"/>
<dbReference type="GO" id="GO:0000156">
    <property type="term" value="F:phosphorelay response regulator activity"/>
    <property type="evidence" value="ECO:0007669"/>
    <property type="project" value="TreeGrafter"/>
</dbReference>
<dbReference type="PANTHER" id="PTHR48111">
    <property type="entry name" value="REGULATOR OF RPOS"/>
    <property type="match status" value="1"/>
</dbReference>
<gene>
    <name evidence="8" type="ORF">SAMN05216186_101446</name>
</gene>
<dbReference type="Pfam" id="PF00486">
    <property type="entry name" value="Trans_reg_C"/>
    <property type="match status" value="1"/>
</dbReference>